<dbReference type="FunFam" id="3.40.50.12780:FF:000012">
    <property type="entry name" value="Non-ribosomal peptide synthetase"/>
    <property type="match status" value="2"/>
</dbReference>
<evidence type="ECO:0000313" key="6">
    <source>
        <dbReference type="EMBL" id="ONK08925.1"/>
    </source>
</evidence>
<dbReference type="InterPro" id="IPR009081">
    <property type="entry name" value="PP-bd_ACP"/>
</dbReference>
<comment type="cofactor">
    <cofactor evidence="1">
        <name>pantetheine 4'-phosphate</name>
        <dbReference type="ChEBI" id="CHEBI:47942"/>
    </cofactor>
</comment>
<dbReference type="Gene3D" id="3.30.559.30">
    <property type="entry name" value="Nonribosomal peptide synthetase, condensation domain"/>
    <property type="match status" value="3"/>
</dbReference>
<dbReference type="FunFam" id="3.40.50.980:FF:000002">
    <property type="entry name" value="Enterobactin synthetase component F"/>
    <property type="match status" value="1"/>
</dbReference>
<dbReference type="FunFam" id="2.30.38.10:FF:000001">
    <property type="entry name" value="Non-ribosomal peptide synthetase PvdI"/>
    <property type="match status" value="2"/>
</dbReference>
<feature type="domain" description="Carrier" evidence="5">
    <location>
        <begin position="3070"/>
        <end position="3145"/>
    </location>
</feature>
<dbReference type="EMBL" id="MPUJ01000001">
    <property type="protein sequence ID" value="ONK08925.1"/>
    <property type="molecule type" value="Genomic_DNA"/>
</dbReference>
<dbReference type="Gene3D" id="3.30.300.30">
    <property type="match status" value="3"/>
</dbReference>
<dbReference type="FunFam" id="3.30.300.30:FF:000010">
    <property type="entry name" value="Enterobactin synthetase component F"/>
    <property type="match status" value="2"/>
</dbReference>
<dbReference type="InterPro" id="IPR023213">
    <property type="entry name" value="CAT-like_dom_sf"/>
</dbReference>
<dbReference type="InterPro" id="IPR010071">
    <property type="entry name" value="AA_adenyl_dom"/>
</dbReference>
<dbReference type="SMART" id="SM00823">
    <property type="entry name" value="PKS_PP"/>
    <property type="match status" value="3"/>
</dbReference>
<dbReference type="PANTHER" id="PTHR45527">
    <property type="entry name" value="NONRIBOSOMAL PEPTIDE SYNTHETASE"/>
    <property type="match status" value="1"/>
</dbReference>
<dbReference type="PROSITE" id="PS50075">
    <property type="entry name" value="CARRIER"/>
    <property type="match status" value="3"/>
</dbReference>
<dbReference type="InterPro" id="IPR001242">
    <property type="entry name" value="Condensation_dom"/>
</dbReference>
<dbReference type="GO" id="GO:0072330">
    <property type="term" value="P:monocarboxylic acid biosynthetic process"/>
    <property type="evidence" value="ECO:0007669"/>
    <property type="project" value="UniProtKB-ARBA"/>
</dbReference>
<dbReference type="GO" id="GO:0005737">
    <property type="term" value="C:cytoplasm"/>
    <property type="evidence" value="ECO:0007669"/>
    <property type="project" value="TreeGrafter"/>
</dbReference>
<dbReference type="CDD" id="cd05930">
    <property type="entry name" value="A_NRPS"/>
    <property type="match status" value="3"/>
</dbReference>
<dbReference type="InterPro" id="IPR020845">
    <property type="entry name" value="AMP-binding_CS"/>
</dbReference>
<keyword evidence="4" id="KW-0597">Phosphoprotein</keyword>
<dbReference type="InterPro" id="IPR042099">
    <property type="entry name" value="ANL_N_sf"/>
</dbReference>
<dbReference type="FunFam" id="1.10.1200.10:FF:000016">
    <property type="entry name" value="Non-ribosomal peptide synthase"/>
    <property type="match status" value="1"/>
</dbReference>
<comment type="similarity">
    <text evidence="2">Belongs to the ATP-dependent AMP-binding enzyme family.</text>
</comment>
<dbReference type="NCBIfam" id="TIGR01733">
    <property type="entry name" value="AA-adenyl-dom"/>
    <property type="match status" value="3"/>
</dbReference>
<evidence type="ECO:0000259" key="5">
    <source>
        <dbReference type="PROSITE" id="PS50075"/>
    </source>
</evidence>
<dbReference type="Gene3D" id="3.40.50.980">
    <property type="match status" value="4"/>
</dbReference>
<evidence type="ECO:0000256" key="1">
    <source>
        <dbReference type="ARBA" id="ARBA00001957"/>
    </source>
</evidence>
<dbReference type="Gene3D" id="1.10.1200.10">
    <property type="entry name" value="ACP-like"/>
    <property type="match status" value="3"/>
</dbReference>
<dbReference type="Gene3D" id="3.30.559.10">
    <property type="entry name" value="Chloramphenicol acetyltransferase-like domain"/>
    <property type="match status" value="3"/>
</dbReference>
<dbReference type="GO" id="GO:0044550">
    <property type="term" value="P:secondary metabolite biosynthetic process"/>
    <property type="evidence" value="ECO:0007669"/>
    <property type="project" value="UniProtKB-ARBA"/>
</dbReference>
<organism evidence="6 7">
    <name type="scientific">Pectobacterium actinidiae</name>
    <dbReference type="NCBI Taxonomy" id="1507808"/>
    <lineage>
        <taxon>Bacteria</taxon>
        <taxon>Pseudomonadati</taxon>
        <taxon>Pseudomonadota</taxon>
        <taxon>Gammaproteobacteria</taxon>
        <taxon>Enterobacterales</taxon>
        <taxon>Pectobacteriaceae</taxon>
        <taxon>Pectobacterium</taxon>
    </lineage>
</organism>
<dbReference type="PROSITE" id="PS00012">
    <property type="entry name" value="PHOSPHOPANTETHEINE"/>
    <property type="match status" value="2"/>
</dbReference>
<comment type="caution">
    <text evidence="6">The sequence shown here is derived from an EMBL/GenBank/DDBJ whole genome shotgun (WGS) entry which is preliminary data.</text>
</comment>
<dbReference type="Pfam" id="PF00550">
    <property type="entry name" value="PP-binding"/>
    <property type="match status" value="3"/>
</dbReference>
<dbReference type="InterPro" id="IPR000873">
    <property type="entry name" value="AMP-dep_synth/lig_dom"/>
</dbReference>
<dbReference type="Proteomes" id="UP000189286">
    <property type="component" value="Unassembled WGS sequence"/>
</dbReference>
<dbReference type="FunFam" id="1.10.1200.10:FF:000005">
    <property type="entry name" value="Nonribosomal peptide synthetase 1"/>
    <property type="match status" value="1"/>
</dbReference>
<dbReference type="Pfam" id="PF00668">
    <property type="entry name" value="Condensation"/>
    <property type="match status" value="2"/>
</dbReference>
<dbReference type="InterPro" id="IPR036736">
    <property type="entry name" value="ACP-like_sf"/>
</dbReference>
<dbReference type="NCBIfam" id="NF003417">
    <property type="entry name" value="PRK04813.1"/>
    <property type="match status" value="3"/>
</dbReference>
<feature type="domain" description="Carrier" evidence="5">
    <location>
        <begin position="943"/>
        <end position="1020"/>
    </location>
</feature>
<dbReference type="GO" id="GO:0031177">
    <property type="term" value="F:phosphopantetheine binding"/>
    <property type="evidence" value="ECO:0007669"/>
    <property type="project" value="InterPro"/>
</dbReference>
<dbReference type="PROSITE" id="PS00455">
    <property type="entry name" value="AMP_BINDING"/>
    <property type="match status" value="3"/>
</dbReference>
<dbReference type="InterPro" id="IPR025110">
    <property type="entry name" value="AMP-bd_C"/>
</dbReference>
<evidence type="ECO:0000256" key="4">
    <source>
        <dbReference type="ARBA" id="ARBA00022553"/>
    </source>
</evidence>
<dbReference type="InterPro" id="IPR020806">
    <property type="entry name" value="PKS_PP-bd"/>
</dbReference>
<dbReference type="SUPFAM" id="SSF47336">
    <property type="entry name" value="ACP-like"/>
    <property type="match status" value="3"/>
</dbReference>
<dbReference type="Pfam" id="PF00501">
    <property type="entry name" value="AMP-binding"/>
    <property type="match status" value="3"/>
</dbReference>
<dbReference type="SUPFAM" id="SSF52777">
    <property type="entry name" value="CoA-dependent acyltransferases"/>
    <property type="match status" value="6"/>
</dbReference>
<dbReference type="FunFam" id="3.40.50.980:FF:000001">
    <property type="entry name" value="Non-ribosomal peptide synthetase"/>
    <property type="match status" value="2"/>
</dbReference>
<accession>A0A1V2R9A0</accession>
<gene>
    <name evidence="6" type="ORF">BSK71_01435</name>
</gene>
<dbReference type="OrthoDB" id="9757559at2"/>
<reference evidence="7" key="1">
    <citation type="submission" date="2016-11" db="EMBL/GenBank/DDBJ databases">
        <authorList>
            <person name="Panda P."/>
            <person name="Visnovsky S."/>
            <person name="Pitman A."/>
        </authorList>
    </citation>
    <scope>NUCLEOTIDE SEQUENCE [LARGE SCALE GENOMIC DNA]</scope>
    <source>
        <strain evidence="7">ICMP 9972</strain>
    </source>
</reference>
<dbReference type="Gene3D" id="3.40.50.12780">
    <property type="entry name" value="N-terminal domain of ligase-like"/>
    <property type="match status" value="1"/>
</dbReference>
<proteinExistence type="inferred from homology"/>
<dbReference type="PANTHER" id="PTHR45527:SF1">
    <property type="entry name" value="FATTY ACID SYNTHASE"/>
    <property type="match status" value="1"/>
</dbReference>
<name>A0A1V2R9A0_9GAMM</name>
<dbReference type="Gene3D" id="2.30.38.10">
    <property type="entry name" value="Luciferase, Domain 3"/>
    <property type="match status" value="2"/>
</dbReference>
<dbReference type="CDD" id="cd19531">
    <property type="entry name" value="LCL_NRPS-like"/>
    <property type="match status" value="2"/>
</dbReference>
<keyword evidence="3" id="KW-0596">Phosphopantetheine</keyword>
<dbReference type="GO" id="GO:0003824">
    <property type="term" value="F:catalytic activity"/>
    <property type="evidence" value="ECO:0007669"/>
    <property type="project" value="InterPro"/>
</dbReference>
<evidence type="ECO:0000256" key="2">
    <source>
        <dbReference type="ARBA" id="ARBA00006432"/>
    </source>
</evidence>
<evidence type="ECO:0000313" key="7">
    <source>
        <dbReference type="Proteomes" id="UP000189286"/>
    </source>
</evidence>
<dbReference type="GO" id="GO:0043041">
    <property type="term" value="P:amino acid activation for nonribosomal peptide biosynthetic process"/>
    <property type="evidence" value="ECO:0007669"/>
    <property type="project" value="TreeGrafter"/>
</dbReference>
<sequence>MEQLEQLEQLSPIQTDIWLDIRVGSEQNYGIGAHWKVADKLSLSELKRVLTSLEMALAPQVSALNAALGVTLKQSIHFSQQHCMAAQSADIAQRWIRDPWDFSQQLVRVLLLELDNGEQHLVVGSHHLVFDGAAIVLFSRALCGEVPDVAAGQQPFVLLTDSLRQRFDCQDTLAFWQQHAALLTQTGEDSGQRHPQEATTLIDVPIPCEGVDAVCRAARITQPFYFKSLFAWVAGQLYGYDEGIALQEIVNHRSATSAQLFGNFSSLVPFVLPFGSAQHFSDLLQQGREFQRQRKGFEALTQLTSRHQGLTSNGLRFIYNFHDYSRALLQSSRLELVNSWTSEDGGALQFYLYYRSDGALHAKCSHPQGVVAAQQFIDCLIQVHQQLLAGTTALDRLVLVSEADRAQLLRWNSTEKAFDDRQTLHVLFEQQALRTPQAIAVQDDDNQLSYQQLDSQSSQLAHYLRLQGVGPDCRVGMFLERSCNMLIGILGILKAGGAWLPLDSEYPDARLAYMLTDAQSEVVLTTKALAPRLRLLLAEQSAHVVVLDDSDTLAQIKQQSTAALSMETLGLTSRHLAYVIYTSGSTGNPKGVMLEHRGVVNRLAWMQSAFKLTADDTLLQKTPFGFDVSVWELLWAVLVGARLVFARPGGHRDPGYLHQVMAQHRVTLVHFVPSMLRLFIDSKATNSLPDLKTIVCSGEALPVETWQETLSYLPQVALWNLYGPTEASIDVTWWCGEAGRRYRTIPIGKPIDNTTCYVVNRRLQLLPPGLAGELCLGGVGIARGYLNRPDLSAERFLSDPFCDQQDGVLYRTGDLVRYQPDGNIEYLGRIDDQVKIRGLRIELGEIEQQMLSLPFVSAAVVVARKDAHGEQHLLGYYSLNSGVAAPTHQDAEMRAVLHKQLPDYMVPALLIALDVMPLSANGKINRKALPEPHFTRDTQSYIAPQGRDECALATIWATLLPVEEAVIGASDSFFALGGHSLLAVRLLAEIREHMQVELTIRDLFESPHLSQQAALIASKRGGELLPPVLPQPRDLLGTDIGFPLSFSQQRLWLLDQLIADGSLYNISALLRIEGDFQPTLAEQAFRLLIDRHEPLRTVFGVENDDARQVIRTVFSFQLDQVDLSLLPTSQQQQSIQEAAVRDARQPFDLSKDVLLRAAFLRTSADDGALLVTVHHIAADGWSMAVLIEEFRTLYQALLVGDVPSLPALPVHYTDYAHWQREWVQRPAYQAQLAWWRQQLMDLPLVHSLPLSHQRPLQQSSSGERYCFSLTAETTQALQQLANEEGATLFMLLHATFALLLSRHGSSQDIVIGVPVANRSHSVLAPLVGFFVNSLVLRVECDPDLEFRHFLRQVKAVNIDAQMHQDVPFEQLVEALNPERSTRHTPLFQIMFSMDNDLLQPTPVGNCHFVRLPHPVTPARFELLLNVVEQQGELKCQFDYNTALFEADYIAQLAQRFGELINSLLRHPEMALGALPMLNAGQQQCLQQFNPAPHHWSETPLLPQQILRQAALTPQRIAVEWGDRQLSYLQLCQQASQLAHFLREQGIGSGSLVSLAMPRSGEVMIGLLAIVMTGAAYVPIDPDYPTERIRFMLEDSGARWLLTHRSVVDTLHASLPLEVQVLTLDDPALRQTLSVYSTQPPVFAQVPADRHLLYVIYTSGSTGRPKAAQVTHHGANNLLHWYVGELQAGEDDRPLIISSLSFDLTQKNLWSPLLQGGCVVFSTVAQYDAEKIVQEIALHQVTRINCAPSAFYPLVTEREMWTHLVSLQQLWLGGESIAMNILQPWLQHSGCALINSYGPTECTDVVSWHRVAPEEDNPPIGRPISNTQLYVLNSHLSFCPVGTPGELWIGGAGVGLGYLGRSELTAEKFIADPFSDDPQARLYRTGDLAQWQADGSVAYLGRLDDQVKIRGFRIELGEITQHLLQHEHVSAATVIAREGKTPSLAAFVVASDPVLTPALLRQHLLISLPGWMVPAQILLLPALPLTPNGKIDKKALLALPMPETTSDIMTTARTPVEAGVAAIFAEVLGVSQVGVDDNFFELGGHSLSATQVLARLRHRFAPDLALHTLFENPTVATLAAALGERLPLPSALTIQPQPENAPRVLSFAQQKIWFMQQLMPDSSAYNLFSALQMEGELNIAALQQAFNQLRARHAVLRTRFADEDGSPTLMPIAAQPVEHHDLRMLTAAERQSRIEGLVDAAANRPFRLAEDALLRVSLLHCEERRYVLLLTLHHIIADGWSVGVMIDELVQYYRQALSERTVALPELAINYSDYAAWQREQLSGERMQQLEQYWLKQLSGDLPLLQLPADFPEDESVGSQGDSLTLSLDSSTLRRLHQCCQQHNASLFMLLLSAFGLLLSRVTTQQDLVIGAPVAGRTLPETEPLLGCFINPLPLRLKVAGEATFSSLLTQVRQVCLDAWAHQEMPFERLTELLRPERRLNQNPIFDVMLNMLNAPQGDKQLDGITVRELKLTQPQAKFALTLYAQEREGELMLEWVWPQARYGRGQIHALAEQFITLLEQIADNVDQPLQRYSLLTASARQFLPNPQETLPSAAITTVPALFADSARRFATLTAIEQGERLWRYQELAETAAYYAAQLRTTGMQPGEVIAIHGARSFGLIAAMLAVMQAGGVMLLLDKNLSLPRREAILHEAKPQQLLCVVSPDAAITDICDDRRWRQVTLINALATQHAEVISPTVDPLAACYLFFTSGTTGTPKGIIGQQQALAHFLQWQRDTFAIGPNDRCAQLTALSFDVVLRDILTPLISGATLCLPPVEEDLSAGTLFPWFRRQRITSFHTVPTIVKSWLLTIDQIAALPDLRRLFFAGELLPANLVRQWQTLVSAEGEIINLYGPTETTLAKSFYRVPAVGRLPQALPVGQAISASQILVLDAQRQQCGIGEPGEIVIRTRFPSLGYLHGGRQAPAFIHNPFSEQPDDICYFTGDVGHVRHDGVVCLMGRRDDQVKIRGMRVEPGEIGAVLLSHPAIQDVAITVFSDAQDEKRIAAYYVAAQPVPEIETLRQHLQARLPSYMLPAAWVAIDRLPMTPNGKLDRRQLPDPRAAIASGRSQGYVAPSSELERQLATVWASVLKIDAPGVKDNFFDIGGHSLLLLQVKNQLEAVLQRDIPVVALFQYPTITALAAWLGEQVPQQDLMAEADARISKRREALQRRRRR</sequence>
<dbReference type="InterPro" id="IPR006162">
    <property type="entry name" value="Ppantetheine_attach_site"/>
</dbReference>
<dbReference type="Pfam" id="PF13193">
    <property type="entry name" value="AMP-binding_C"/>
    <property type="match status" value="3"/>
</dbReference>
<dbReference type="SUPFAM" id="SSF56801">
    <property type="entry name" value="Acetyl-CoA synthetase-like"/>
    <property type="match status" value="3"/>
</dbReference>
<feature type="domain" description="Carrier" evidence="5">
    <location>
        <begin position="2010"/>
        <end position="2085"/>
    </location>
</feature>
<evidence type="ECO:0000256" key="3">
    <source>
        <dbReference type="ARBA" id="ARBA00022450"/>
    </source>
</evidence>
<dbReference type="InterPro" id="IPR045851">
    <property type="entry name" value="AMP-bd_C_sf"/>
</dbReference>
<dbReference type="RefSeq" id="WP_039355159.1">
    <property type="nucleotide sequence ID" value="NZ_JRMH01000001.1"/>
</dbReference>
<protein>
    <recommendedName>
        <fullName evidence="5">Carrier domain-containing protein</fullName>
    </recommendedName>
</protein>